<gene>
    <name evidence="2" type="ORF">AVEN_60758_1</name>
</gene>
<name>A0A4Y2CAT8_ARAVE</name>
<evidence type="ECO:0000313" key="3">
    <source>
        <dbReference type="Proteomes" id="UP000499080"/>
    </source>
</evidence>
<sequence length="91" mass="10097">GSSVESGFEPGTLRSEGRVLTTRPPRLRNPLGIGIESCSSDRSESCKTGFDSGGGYHFTRVTIRRLFILGVFLDYFYLKVYRDQILGQTSS</sequence>
<proteinExistence type="predicted"/>
<protein>
    <submittedName>
        <fullName evidence="2">Uncharacterized protein</fullName>
    </submittedName>
</protein>
<accession>A0A4Y2CAT8</accession>
<keyword evidence="3" id="KW-1185">Reference proteome</keyword>
<organism evidence="2 3">
    <name type="scientific">Araneus ventricosus</name>
    <name type="common">Orbweaver spider</name>
    <name type="synonym">Epeira ventricosa</name>
    <dbReference type="NCBI Taxonomy" id="182803"/>
    <lineage>
        <taxon>Eukaryota</taxon>
        <taxon>Metazoa</taxon>
        <taxon>Ecdysozoa</taxon>
        <taxon>Arthropoda</taxon>
        <taxon>Chelicerata</taxon>
        <taxon>Arachnida</taxon>
        <taxon>Araneae</taxon>
        <taxon>Araneomorphae</taxon>
        <taxon>Entelegynae</taxon>
        <taxon>Araneoidea</taxon>
        <taxon>Araneidae</taxon>
        <taxon>Araneus</taxon>
    </lineage>
</organism>
<evidence type="ECO:0000256" key="1">
    <source>
        <dbReference type="SAM" id="MobiDB-lite"/>
    </source>
</evidence>
<dbReference type="AlphaFoldDB" id="A0A4Y2CAT8"/>
<feature type="non-terminal residue" evidence="2">
    <location>
        <position position="1"/>
    </location>
</feature>
<evidence type="ECO:0000313" key="2">
    <source>
        <dbReference type="EMBL" id="GBM01379.1"/>
    </source>
</evidence>
<comment type="caution">
    <text evidence="2">The sequence shown here is derived from an EMBL/GenBank/DDBJ whole genome shotgun (WGS) entry which is preliminary data.</text>
</comment>
<dbReference type="Proteomes" id="UP000499080">
    <property type="component" value="Unassembled WGS sequence"/>
</dbReference>
<reference evidence="2 3" key="1">
    <citation type="journal article" date="2019" name="Sci. Rep.">
        <title>Orb-weaving spider Araneus ventricosus genome elucidates the spidroin gene catalogue.</title>
        <authorList>
            <person name="Kono N."/>
            <person name="Nakamura H."/>
            <person name="Ohtoshi R."/>
            <person name="Moran D.A.P."/>
            <person name="Shinohara A."/>
            <person name="Yoshida Y."/>
            <person name="Fujiwara M."/>
            <person name="Mori M."/>
            <person name="Tomita M."/>
            <person name="Arakawa K."/>
        </authorList>
    </citation>
    <scope>NUCLEOTIDE SEQUENCE [LARGE SCALE GENOMIC DNA]</scope>
</reference>
<dbReference type="EMBL" id="BGPR01085918">
    <property type="protein sequence ID" value="GBM01379.1"/>
    <property type="molecule type" value="Genomic_DNA"/>
</dbReference>
<feature type="region of interest" description="Disordered" evidence="1">
    <location>
        <begin position="1"/>
        <end position="32"/>
    </location>
</feature>